<accession>A0ABP6JFB8</accession>
<gene>
    <name evidence="1" type="ORF">GCM10010446_12330</name>
</gene>
<evidence type="ECO:0000313" key="1">
    <source>
        <dbReference type="EMBL" id="GAA2929328.1"/>
    </source>
</evidence>
<proteinExistence type="predicted"/>
<reference evidence="2" key="1">
    <citation type="journal article" date="2019" name="Int. J. Syst. Evol. Microbiol.">
        <title>The Global Catalogue of Microorganisms (GCM) 10K type strain sequencing project: providing services to taxonomists for standard genome sequencing and annotation.</title>
        <authorList>
            <consortium name="The Broad Institute Genomics Platform"/>
            <consortium name="The Broad Institute Genome Sequencing Center for Infectious Disease"/>
            <person name="Wu L."/>
            <person name="Ma J."/>
        </authorList>
    </citation>
    <scope>NUCLEOTIDE SEQUENCE [LARGE SCALE GENOMIC DNA]</scope>
    <source>
        <strain evidence="2">JCM 9088</strain>
    </source>
</reference>
<dbReference type="EMBL" id="BAAAUD010000013">
    <property type="protein sequence ID" value="GAA2929328.1"/>
    <property type="molecule type" value="Genomic_DNA"/>
</dbReference>
<comment type="caution">
    <text evidence="1">The sequence shown here is derived from an EMBL/GenBank/DDBJ whole genome shotgun (WGS) entry which is preliminary data.</text>
</comment>
<evidence type="ECO:0000313" key="2">
    <source>
        <dbReference type="Proteomes" id="UP001500403"/>
    </source>
</evidence>
<dbReference type="Proteomes" id="UP001500403">
    <property type="component" value="Unassembled WGS sequence"/>
</dbReference>
<evidence type="ECO:0008006" key="3">
    <source>
        <dbReference type="Google" id="ProtNLM"/>
    </source>
</evidence>
<sequence>MTTATPNPNPRSIADLDVPAEQVAAQVEALVARLRSQRLAVGRAAELRHQIDPCDSAFARLACTHPEKCSTQADYPGWTPGGTR</sequence>
<keyword evidence="2" id="KW-1185">Reference proteome</keyword>
<organism evidence="1 2">
    <name type="scientific">Streptomyces enissocaesilis</name>
    <dbReference type="NCBI Taxonomy" id="332589"/>
    <lineage>
        <taxon>Bacteria</taxon>
        <taxon>Bacillati</taxon>
        <taxon>Actinomycetota</taxon>
        <taxon>Actinomycetes</taxon>
        <taxon>Kitasatosporales</taxon>
        <taxon>Streptomycetaceae</taxon>
        <taxon>Streptomyces</taxon>
        <taxon>Streptomyces rochei group</taxon>
    </lineage>
</organism>
<name>A0ABP6JFB8_9ACTN</name>
<protein>
    <recommendedName>
        <fullName evidence="3">Chorismate mutase</fullName>
    </recommendedName>
</protein>
<dbReference type="RefSeq" id="WP_344491838.1">
    <property type="nucleotide sequence ID" value="NZ_BAAAUD010000013.1"/>
</dbReference>